<evidence type="ECO:0000256" key="2">
    <source>
        <dbReference type="ARBA" id="ARBA00022598"/>
    </source>
</evidence>
<keyword evidence="2" id="KW-0436">Ligase</keyword>
<organism evidence="6 7">
    <name type="scientific">Panacagrimonas perspica</name>
    <dbReference type="NCBI Taxonomy" id="381431"/>
    <lineage>
        <taxon>Bacteria</taxon>
        <taxon>Pseudomonadati</taxon>
        <taxon>Pseudomonadota</taxon>
        <taxon>Gammaproteobacteria</taxon>
        <taxon>Nevskiales</taxon>
        <taxon>Nevskiaceae</taxon>
        <taxon>Panacagrimonas</taxon>
    </lineage>
</organism>
<dbReference type="InterPro" id="IPR050237">
    <property type="entry name" value="ATP-dep_AMP-bd_enzyme"/>
</dbReference>
<dbReference type="InterPro" id="IPR042099">
    <property type="entry name" value="ANL_N_sf"/>
</dbReference>
<protein>
    <submittedName>
        <fullName evidence="6">Long-chain acyl-CoA synthetase</fullName>
    </submittedName>
</protein>
<sequence>MVQTQTTLINRVAIGDIPRRVAVLYPDKIAFIDGDRRVTHREFDQRCNQFARHLLGRGLKKGDAVACLCVNSLDFIVAAFGIAKAGLVWVPMNVLLKRQQLDYILEKVDAKLLIVDEALLPVMREAGRTPPDLLTIDDPSPVARTKSGGPNSSAEASPDFVRATGGNFAYAFSGQPTTDPEVEIQDRDTAIVMFTSGTTAEQKGVVISHLAVYLATLNNIIEMEMRTDDVTVAMLPFFHCAQHTLVSSFLHRGATQIVMRGFDAETLMRHITDQRVTWCFALPTMWRAVLDHPQRAKYRFDSMRYGLYAMTPMDAETLSRLIHEICPRFALSSGQTEVYPSACVFRPEYQFTKKGQYWGQQGLTCEFQIMDDAGNLLPRGQIGELVVRGPTVLMEYLKDEAATAASREHGWHHTGDLGLIDEDGQFLFSDRKKDMIKSGGENVASCTVEGALLGHPGVAAAAVVGLPHDYWIEAVTAFVVPKPGIALSEDEIGAWCRERLGKHEVPKRVVFLERFPMTVTGKILKHVIRSEHAGLFREPG</sequence>
<feature type="domain" description="AMP-dependent synthetase/ligase" evidence="4">
    <location>
        <begin position="21"/>
        <end position="397"/>
    </location>
</feature>
<evidence type="ECO:0000259" key="5">
    <source>
        <dbReference type="Pfam" id="PF13193"/>
    </source>
</evidence>
<dbReference type="InterPro" id="IPR045851">
    <property type="entry name" value="AMP-bd_C_sf"/>
</dbReference>
<comment type="caution">
    <text evidence="6">The sequence shown here is derived from an EMBL/GenBank/DDBJ whole genome shotgun (WGS) entry which is preliminary data.</text>
</comment>
<dbReference type="PANTHER" id="PTHR43767:SF1">
    <property type="entry name" value="NONRIBOSOMAL PEPTIDE SYNTHASE PES1 (EUROFUNG)-RELATED"/>
    <property type="match status" value="1"/>
</dbReference>
<feature type="domain" description="AMP-binding enzyme C-terminal" evidence="5">
    <location>
        <begin position="448"/>
        <end position="522"/>
    </location>
</feature>
<dbReference type="EMBL" id="SOBT01000009">
    <property type="protein sequence ID" value="TDU28836.1"/>
    <property type="molecule type" value="Genomic_DNA"/>
</dbReference>
<evidence type="ECO:0000256" key="3">
    <source>
        <dbReference type="SAM" id="MobiDB-lite"/>
    </source>
</evidence>
<dbReference type="InterPro" id="IPR025110">
    <property type="entry name" value="AMP-bd_C"/>
</dbReference>
<evidence type="ECO:0000313" key="7">
    <source>
        <dbReference type="Proteomes" id="UP000295341"/>
    </source>
</evidence>
<proteinExistence type="inferred from homology"/>
<feature type="region of interest" description="Disordered" evidence="3">
    <location>
        <begin position="130"/>
        <end position="157"/>
    </location>
</feature>
<gene>
    <name evidence="6" type="ORF">DFR24_3216</name>
</gene>
<dbReference type="PANTHER" id="PTHR43767">
    <property type="entry name" value="LONG-CHAIN-FATTY-ACID--COA LIGASE"/>
    <property type="match status" value="1"/>
</dbReference>
<dbReference type="Pfam" id="PF00501">
    <property type="entry name" value="AMP-binding"/>
    <property type="match status" value="1"/>
</dbReference>
<dbReference type="SUPFAM" id="SSF56801">
    <property type="entry name" value="Acetyl-CoA synthetase-like"/>
    <property type="match status" value="1"/>
</dbReference>
<evidence type="ECO:0000256" key="1">
    <source>
        <dbReference type="ARBA" id="ARBA00006432"/>
    </source>
</evidence>
<accession>A0A4S3K2U8</accession>
<dbReference type="Gene3D" id="3.30.300.30">
    <property type="match status" value="1"/>
</dbReference>
<dbReference type="FunFam" id="3.30.300.30:FF:000008">
    <property type="entry name" value="2,3-dihydroxybenzoate-AMP ligase"/>
    <property type="match status" value="1"/>
</dbReference>
<keyword evidence="7" id="KW-1185">Reference proteome</keyword>
<dbReference type="InterPro" id="IPR000873">
    <property type="entry name" value="AMP-dep_synth/lig_dom"/>
</dbReference>
<evidence type="ECO:0000313" key="6">
    <source>
        <dbReference type="EMBL" id="TDU28836.1"/>
    </source>
</evidence>
<comment type="similarity">
    <text evidence="1">Belongs to the ATP-dependent AMP-binding enzyme family.</text>
</comment>
<dbReference type="Gene3D" id="3.40.50.12780">
    <property type="entry name" value="N-terminal domain of ligase-like"/>
    <property type="match status" value="1"/>
</dbReference>
<name>A0A4S3K2U8_9GAMM</name>
<evidence type="ECO:0000259" key="4">
    <source>
        <dbReference type="Pfam" id="PF00501"/>
    </source>
</evidence>
<dbReference type="GO" id="GO:0016878">
    <property type="term" value="F:acid-thiol ligase activity"/>
    <property type="evidence" value="ECO:0007669"/>
    <property type="project" value="UniProtKB-ARBA"/>
</dbReference>
<dbReference type="Proteomes" id="UP000295341">
    <property type="component" value="Unassembled WGS sequence"/>
</dbReference>
<dbReference type="RefSeq" id="WP_210772521.1">
    <property type="nucleotide sequence ID" value="NZ_MWIN01000018.1"/>
</dbReference>
<dbReference type="AlphaFoldDB" id="A0A4S3K2U8"/>
<reference evidence="6 7" key="1">
    <citation type="submission" date="2019-03" db="EMBL/GenBank/DDBJ databases">
        <title>Genomic Encyclopedia of Type Strains, Phase IV (KMG-IV): sequencing the most valuable type-strain genomes for metagenomic binning, comparative biology and taxonomic classification.</title>
        <authorList>
            <person name="Goeker M."/>
        </authorList>
    </citation>
    <scope>NUCLEOTIDE SEQUENCE [LARGE SCALE GENOMIC DNA]</scope>
    <source>
        <strain evidence="6 7">DSM 26377</strain>
    </source>
</reference>
<dbReference type="Pfam" id="PF13193">
    <property type="entry name" value="AMP-binding_C"/>
    <property type="match status" value="1"/>
</dbReference>